<evidence type="ECO:0000313" key="10">
    <source>
        <dbReference type="Proteomes" id="UP000321944"/>
    </source>
</evidence>
<dbReference type="GO" id="GO:1904047">
    <property type="term" value="F:S-adenosyl-L-methionine binding"/>
    <property type="evidence" value="ECO:0007669"/>
    <property type="project" value="TreeGrafter"/>
</dbReference>
<comment type="similarity">
    <text evidence="1 7">Belongs to the N(4)/N(6)-methyltransferase family.</text>
</comment>
<name>A0A510KRV4_9FUSO</name>
<dbReference type="EMBL" id="AP019841">
    <property type="protein sequence ID" value="BBM53997.1"/>
    <property type="molecule type" value="Genomic_DNA"/>
</dbReference>
<dbReference type="EC" id="2.1.1.72" evidence="2 7"/>
<accession>A0A510KRV4</accession>
<sequence length="593" mass="69726">MTIIKKGTVKPFLKWAGGKGQLIDEIEKIYPFDKKINKYAEPFIGGGAVLFDILNKFELEKIYISDVNKELVNCYVAIKENVHELIKKLKKLEDEFLVRVKKDRKIYYYEKREKFNKLKLENNNEKINRAALMIFLNRTCFNGLYRVNKKGLFNVPMGDYKNPKICDEENLINVSNKLRNVEIIYGDYRKSYDFIDENTFVYFDPPYRPLNQTSSFTSYTEYIFGDKEQIELSEYFRLLNKKGAKLLLSNSDPKNVDINDEFFDNLYKEFDIKRIEASRAINSKGSKRGKVTEILVNNVEGIKRYTMEKRDFNKWLKSFRKSIATYGYYTDFDKVFENVNNIRIELNILNSLIGSKNIKEDFENIIEKYPDTLKCIPILLAVRKKEIYVIDIDGEYIYSFKKRNYPVEQYSEFMEKTGLFRLLKNHIINNLFDYVTGVETGLDSNGRKNRGGHIMEDLVESFIKSSGFKRDKDYFKEMTISEIENRWNVDLSVISNTGKTEKRFDFVIKTDSQIYVIETNFYASNGSKLNETARSYKTITKEVETIEGVTFVWFTDGKGWESARNNLEETFDILEHLYSINDLENGIIAKIIK</sequence>
<dbReference type="REBASE" id="356334">
    <property type="entry name" value="M1.Lwa3936ORF275P"/>
</dbReference>
<feature type="domain" description="Restriction endonuclease type II DpnII-like" evidence="8">
    <location>
        <begin position="311"/>
        <end position="589"/>
    </location>
</feature>
<gene>
    <name evidence="9" type="ORF">JMUB3936_0275</name>
</gene>
<keyword evidence="3 7" id="KW-0489">Methyltransferase</keyword>
<dbReference type="PANTHER" id="PTHR30481">
    <property type="entry name" value="DNA ADENINE METHYLASE"/>
    <property type="match status" value="1"/>
</dbReference>
<dbReference type="GO" id="GO:0009307">
    <property type="term" value="P:DNA restriction-modification system"/>
    <property type="evidence" value="ECO:0007669"/>
    <property type="project" value="InterPro"/>
</dbReference>
<protein>
    <recommendedName>
        <fullName evidence="2 7">Site-specific DNA-methyltransferase (adenine-specific)</fullName>
        <ecNumber evidence="2 7">2.1.1.72</ecNumber>
    </recommendedName>
</protein>
<dbReference type="GO" id="GO:0009036">
    <property type="term" value="F:type II site-specific deoxyribonuclease activity"/>
    <property type="evidence" value="ECO:0007669"/>
    <property type="project" value="InterPro"/>
</dbReference>
<dbReference type="GO" id="GO:0009007">
    <property type="term" value="F:site-specific DNA-methyltransferase (adenine-specific) activity"/>
    <property type="evidence" value="ECO:0007669"/>
    <property type="project" value="UniProtKB-UniRule"/>
</dbReference>
<dbReference type="InterPro" id="IPR007637">
    <property type="entry name" value="Restrct_endonuc_II_DpnII-like"/>
</dbReference>
<evidence type="ECO:0000256" key="2">
    <source>
        <dbReference type="ARBA" id="ARBA00011900"/>
    </source>
</evidence>
<dbReference type="RefSeq" id="WP_147002851.1">
    <property type="nucleotide sequence ID" value="NZ_AP019841.1"/>
</dbReference>
<dbReference type="Gene3D" id="3.40.50.150">
    <property type="entry name" value="Vaccinia Virus protein VP39"/>
    <property type="match status" value="1"/>
</dbReference>
<dbReference type="PANTHER" id="PTHR30481:SF3">
    <property type="entry name" value="DNA ADENINE METHYLASE"/>
    <property type="match status" value="1"/>
</dbReference>
<evidence type="ECO:0000256" key="5">
    <source>
        <dbReference type="ARBA" id="ARBA00022691"/>
    </source>
</evidence>
<evidence type="ECO:0000256" key="4">
    <source>
        <dbReference type="ARBA" id="ARBA00022679"/>
    </source>
</evidence>
<evidence type="ECO:0000259" key="8">
    <source>
        <dbReference type="Pfam" id="PF04556"/>
    </source>
</evidence>
<evidence type="ECO:0000256" key="3">
    <source>
        <dbReference type="ARBA" id="ARBA00022603"/>
    </source>
</evidence>
<dbReference type="SUPFAM" id="SSF53335">
    <property type="entry name" value="S-adenosyl-L-methionine-dependent methyltransferases"/>
    <property type="match status" value="1"/>
</dbReference>
<evidence type="ECO:0000256" key="6">
    <source>
        <dbReference type="ARBA" id="ARBA00047942"/>
    </source>
</evidence>
<dbReference type="NCBIfam" id="TIGR00571">
    <property type="entry name" value="dam"/>
    <property type="match status" value="1"/>
</dbReference>
<proteinExistence type="inferred from homology"/>
<dbReference type="GO" id="GO:0032259">
    <property type="term" value="P:methylation"/>
    <property type="evidence" value="ECO:0007669"/>
    <property type="project" value="UniProtKB-KW"/>
</dbReference>
<evidence type="ECO:0000256" key="1">
    <source>
        <dbReference type="ARBA" id="ARBA00006594"/>
    </source>
</evidence>
<keyword evidence="4 7" id="KW-0808">Transferase</keyword>
<dbReference type="OrthoDB" id="9805629at2"/>
<dbReference type="AlphaFoldDB" id="A0A510KRV4"/>
<dbReference type="PRINTS" id="PR00505">
    <property type="entry name" value="D12N6MTFRASE"/>
</dbReference>
<comment type="catalytic activity">
    <reaction evidence="6 7">
        <text>a 2'-deoxyadenosine in DNA + S-adenosyl-L-methionine = an N(6)-methyl-2'-deoxyadenosine in DNA + S-adenosyl-L-homocysteine + H(+)</text>
        <dbReference type="Rhea" id="RHEA:15197"/>
        <dbReference type="Rhea" id="RHEA-COMP:12418"/>
        <dbReference type="Rhea" id="RHEA-COMP:12419"/>
        <dbReference type="ChEBI" id="CHEBI:15378"/>
        <dbReference type="ChEBI" id="CHEBI:57856"/>
        <dbReference type="ChEBI" id="CHEBI:59789"/>
        <dbReference type="ChEBI" id="CHEBI:90615"/>
        <dbReference type="ChEBI" id="CHEBI:90616"/>
        <dbReference type="EC" id="2.1.1.72"/>
    </reaction>
</comment>
<keyword evidence="5 7" id="KW-0949">S-adenosyl-L-methionine</keyword>
<dbReference type="Pfam" id="PF04556">
    <property type="entry name" value="DpnII"/>
    <property type="match status" value="1"/>
</dbReference>
<dbReference type="GO" id="GO:0043565">
    <property type="term" value="F:sequence-specific DNA binding"/>
    <property type="evidence" value="ECO:0007669"/>
    <property type="project" value="TreeGrafter"/>
</dbReference>
<evidence type="ECO:0000256" key="7">
    <source>
        <dbReference type="RuleBase" id="RU361257"/>
    </source>
</evidence>
<dbReference type="Pfam" id="PF02086">
    <property type="entry name" value="MethyltransfD12"/>
    <property type="match status" value="1"/>
</dbReference>
<dbReference type="InterPro" id="IPR002052">
    <property type="entry name" value="DNA_methylase_N6_adenine_CS"/>
</dbReference>
<dbReference type="Gene3D" id="1.10.1020.10">
    <property type="entry name" value="Adenine-specific Methyltransferase, Domain 2"/>
    <property type="match status" value="1"/>
</dbReference>
<reference evidence="9 10" key="1">
    <citation type="submission" date="2019-07" db="EMBL/GenBank/DDBJ databases">
        <title>Complete Genome Sequence of Leptotrichia wadei Strain JMUB3936.</title>
        <authorList>
            <person name="Watanabe S."/>
            <person name="Cui L."/>
        </authorList>
    </citation>
    <scope>NUCLEOTIDE SEQUENCE [LARGE SCALE GENOMIC DNA]</scope>
    <source>
        <strain evidence="9 10">JMUB3936</strain>
    </source>
</reference>
<dbReference type="InterPro" id="IPR023095">
    <property type="entry name" value="Ade_MeTrfase_dom_2"/>
</dbReference>
<evidence type="ECO:0000313" key="9">
    <source>
        <dbReference type="EMBL" id="BBM53997.1"/>
    </source>
</evidence>
<dbReference type="GO" id="GO:0006298">
    <property type="term" value="P:mismatch repair"/>
    <property type="evidence" value="ECO:0007669"/>
    <property type="project" value="TreeGrafter"/>
</dbReference>
<dbReference type="InterPro" id="IPR012327">
    <property type="entry name" value="MeTrfase_D12"/>
</dbReference>
<dbReference type="InterPro" id="IPR029063">
    <property type="entry name" value="SAM-dependent_MTases_sf"/>
</dbReference>
<dbReference type="PROSITE" id="PS00092">
    <property type="entry name" value="N6_MTASE"/>
    <property type="match status" value="1"/>
</dbReference>
<organism evidence="9 10">
    <name type="scientific">Leptotrichia wadei</name>
    <dbReference type="NCBI Taxonomy" id="157687"/>
    <lineage>
        <taxon>Bacteria</taxon>
        <taxon>Fusobacteriati</taxon>
        <taxon>Fusobacteriota</taxon>
        <taxon>Fusobacteriia</taxon>
        <taxon>Fusobacteriales</taxon>
        <taxon>Leptotrichiaceae</taxon>
        <taxon>Leptotrichia</taxon>
    </lineage>
</organism>
<dbReference type="Proteomes" id="UP000321944">
    <property type="component" value="Chromosome"/>
</dbReference>